<accession>A0A0R3D9U2</accession>
<reference evidence="1 2" key="1">
    <citation type="submission" date="2015-09" db="EMBL/GenBank/DDBJ databases">
        <title>Draft Genome Sequence of Bradyrhizobium manausense Strain BR 3351T, a Novel Symbiotic Nitrogen-Fixing Alphaproteobacterium Isolated from Brazilian Amazon Rain Forest.</title>
        <authorList>
            <person name="De Araujo J.L."/>
            <person name="Zilli J.E."/>
        </authorList>
    </citation>
    <scope>NUCLEOTIDE SEQUENCE [LARGE SCALE GENOMIC DNA]</scope>
    <source>
        <strain evidence="1 2">BR3351</strain>
    </source>
</reference>
<dbReference type="Proteomes" id="UP000051936">
    <property type="component" value="Unassembled WGS sequence"/>
</dbReference>
<dbReference type="AlphaFoldDB" id="A0A0R3D9U2"/>
<dbReference type="OrthoDB" id="6906417at2"/>
<organism evidence="1 2">
    <name type="scientific">Bradyrhizobium manausense</name>
    <dbReference type="NCBI Taxonomy" id="989370"/>
    <lineage>
        <taxon>Bacteria</taxon>
        <taxon>Pseudomonadati</taxon>
        <taxon>Pseudomonadota</taxon>
        <taxon>Alphaproteobacteria</taxon>
        <taxon>Hyphomicrobiales</taxon>
        <taxon>Nitrobacteraceae</taxon>
        <taxon>Bradyrhizobium</taxon>
    </lineage>
</organism>
<name>A0A0R3D9U2_9BRAD</name>
<proteinExistence type="predicted"/>
<dbReference type="RefSeq" id="WP_057755489.1">
    <property type="nucleotide sequence ID" value="NZ_LJYG01000108.1"/>
</dbReference>
<comment type="caution">
    <text evidence="1">The sequence shown here is derived from an EMBL/GenBank/DDBJ whole genome shotgun (WGS) entry which is preliminary data.</text>
</comment>
<sequence length="73" mass="8747">MKKSEAEPAIRSLATTWFDTLPAGKREHPSWYAFKDWLSANNYGHYLNFRSRISADYDAEMWFDDELGQNWRR</sequence>
<protein>
    <submittedName>
        <fullName evidence="1">Uncharacterized protein</fullName>
    </submittedName>
</protein>
<dbReference type="EMBL" id="LJYG01000108">
    <property type="protein sequence ID" value="KRQ03327.1"/>
    <property type="molecule type" value="Genomic_DNA"/>
</dbReference>
<dbReference type="STRING" id="989370.AOQ71_31890"/>
<evidence type="ECO:0000313" key="1">
    <source>
        <dbReference type="EMBL" id="KRQ03327.1"/>
    </source>
</evidence>
<keyword evidence="2" id="KW-1185">Reference proteome</keyword>
<evidence type="ECO:0000313" key="2">
    <source>
        <dbReference type="Proteomes" id="UP000051936"/>
    </source>
</evidence>
<gene>
    <name evidence="1" type="ORF">AOQ71_31890</name>
</gene>